<dbReference type="GO" id="GO:0005576">
    <property type="term" value="C:extracellular region"/>
    <property type="evidence" value="ECO:0007669"/>
    <property type="project" value="UniProtKB-SubCell"/>
</dbReference>
<keyword evidence="7" id="KW-0732">Signal</keyword>
<dbReference type="PROSITE" id="PS00261">
    <property type="entry name" value="GLYCO_HORMONE_BETA_1"/>
    <property type="match status" value="1"/>
</dbReference>
<keyword evidence="3" id="KW-0964">Secreted</keyword>
<dbReference type="Gene3D" id="2.10.90.10">
    <property type="entry name" value="Cystine-knot cytokines"/>
    <property type="match status" value="1"/>
</dbReference>
<dbReference type="PROSITE" id="PS51257">
    <property type="entry name" value="PROKAR_LIPOPROTEIN"/>
    <property type="match status" value="1"/>
</dbReference>
<proteinExistence type="inferred from homology"/>
<dbReference type="InterPro" id="IPR018245">
    <property type="entry name" value="Gonadotropin_bsu_CS"/>
</dbReference>
<evidence type="ECO:0000256" key="5">
    <source>
        <dbReference type="ARBA" id="ARBA00023157"/>
    </source>
</evidence>
<protein>
    <recommendedName>
        <fullName evidence="8">Glycoprotein hormone subunit beta domain-containing protein</fullName>
    </recommendedName>
</protein>
<accession>A0ABD1KXA4</accession>
<evidence type="ECO:0000256" key="7">
    <source>
        <dbReference type="SAM" id="SignalP"/>
    </source>
</evidence>
<organism evidence="9 10">
    <name type="scientific">Coilia grayii</name>
    <name type="common">Gray's grenadier anchovy</name>
    <dbReference type="NCBI Taxonomy" id="363190"/>
    <lineage>
        <taxon>Eukaryota</taxon>
        <taxon>Metazoa</taxon>
        <taxon>Chordata</taxon>
        <taxon>Craniata</taxon>
        <taxon>Vertebrata</taxon>
        <taxon>Euteleostomi</taxon>
        <taxon>Actinopterygii</taxon>
        <taxon>Neopterygii</taxon>
        <taxon>Teleostei</taxon>
        <taxon>Clupei</taxon>
        <taxon>Clupeiformes</taxon>
        <taxon>Clupeoidei</taxon>
        <taxon>Engraulidae</taxon>
        <taxon>Coilinae</taxon>
        <taxon>Coilia</taxon>
    </lineage>
</organism>
<dbReference type="GO" id="GO:0005179">
    <property type="term" value="F:hormone activity"/>
    <property type="evidence" value="ECO:0007669"/>
    <property type="project" value="UniProtKB-KW"/>
</dbReference>
<evidence type="ECO:0000256" key="6">
    <source>
        <dbReference type="ARBA" id="ARBA00023180"/>
    </source>
</evidence>
<dbReference type="AlphaFoldDB" id="A0ABD1KXA4"/>
<evidence type="ECO:0000259" key="8">
    <source>
        <dbReference type="Pfam" id="PF00007"/>
    </source>
</evidence>
<dbReference type="EMBL" id="JBHFQA010000001">
    <property type="protein sequence ID" value="KAL2103783.1"/>
    <property type="molecule type" value="Genomic_DNA"/>
</dbReference>
<feature type="chain" id="PRO_5044761495" description="Glycoprotein hormone subunit beta domain-containing protein" evidence="7">
    <location>
        <begin position="24"/>
        <end position="137"/>
    </location>
</feature>
<dbReference type="SMART" id="SM00068">
    <property type="entry name" value="GHB"/>
    <property type="match status" value="1"/>
</dbReference>
<dbReference type="FunFam" id="2.10.90.10:FF:000007">
    <property type="entry name" value="Luteinizing hormone beta subunit"/>
    <property type="match status" value="1"/>
</dbReference>
<keyword evidence="4" id="KW-0372">Hormone</keyword>
<evidence type="ECO:0000256" key="4">
    <source>
        <dbReference type="ARBA" id="ARBA00022702"/>
    </source>
</evidence>
<dbReference type="InterPro" id="IPR029034">
    <property type="entry name" value="Cystine-knot_cytokine"/>
</dbReference>
<feature type="signal peptide" evidence="7">
    <location>
        <begin position="1"/>
        <end position="23"/>
    </location>
</feature>
<evidence type="ECO:0000256" key="1">
    <source>
        <dbReference type="ARBA" id="ARBA00004613"/>
    </source>
</evidence>
<keyword evidence="5" id="KW-1015">Disulfide bond</keyword>
<keyword evidence="10" id="KW-1185">Reference proteome</keyword>
<keyword evidence="6" id="KW-0325">Glycoprotein</keyword>
<dbReference type="InterPro" id="IPR006208">
    <property type="entry name" value="Glyco_hormone_CN"/>
</dbReference>
<evidence type="ECO:0000256" key="2">
    <source>
        <dbReference type="ARBA" id="ARBA00006552"/>
    </source>
</evidence>
<reference evidence="9 10" key="1">
    <citation type="submission" date="2024-09" db="EMBL/GenBank/DDBJ databases">
        <title>A chromosome-level genome assembly of Gray's grenadier anchovy, Coilia grayii.</title>
        <authorList>
            <person name="Fu Z."/>
        </authorList>
    </citation>
    <scope>NUCLEOTIDE SEQUENCE [LARGE SCALE GENOMIC DNA]</scope>
    <source>
        <strain evidence="9">G4</strain>
        <tissue evidence="9">Muscle</tissue>
    </source>
</reference>
<dbReference type="InterPro" id="IPR001545">
    <property type="entry name" value="Gonadotropin_bsu"/>
</dbReference>
<dbReference type="SUPFAM" id="SSF57501">
    <property type="entry name" value="Cystine-knot cytokines"/>
    <property type="match status" value="1"/>
</dbReference>
<comment type="similarity">
    <text evidence="2">Belongs to the glycoprotein hormones subunit beta family.</text>
</comment>
<gene>
    <name evidence="9" type="ORF">ACEWY4_000651</name>
</gene>
<feature type="domain" description="Glycoprotein hormone subunit beta" evidence="8">
    <location>
        <begin position="25"/>
        <end position="124"/>
    </location>
</feature>
<evidence type="ECO:0000313" key="10">
    <source>
        <dbReference type="Proteomes" id="UP001591681"/>
    </source>
</evidence>
<dbReference type="PANTHER" id="PTHR11515:SF29">
    <property type="entry name" value="THYROTROPIN SUBUNIT BETA-LIKE"/>
    <property type="match status" value="1"/>
</dbReference>
<dbReference type="PANTHER" id="PTHR11515">
    <property type="entry name" value="GLYCOPROTEIN HORMONE BETA CHAIN"/>
    <property type="match status" value="1"/>
</dbReference>
<dbReference type="Proteomes" id="UP001591681">
    <property type="component" value="Unassembled WGS sequence"/>
</dbReference>
<dbReference type="Pfam" id="PF00007">
    <property type="entry name" value="Cys_knot"/>
    <property type="match status" value="1"/>
</dbReference>
<dbReference type="GO" id="GO:0010817">
    <property type="term" value="P:regulation of hormone levels"/>
    <property type="evidence" value="ECO:0007669"/>
    <property type="project" value="UniProtKB-ARBA"/>
</dbReference>
<comment type="caution">
    <text evidence="9">The sequence shown here is derived from an EMBL/GenBank/DDBJ whole genome shotgun (WGS) entry which is preliminary data.</text>
</comment>
<evidence type="ECO:0000256" key="3">
    <source>
        <dbReference type="ARBA" id="ARBA00022525"/>
    </source>
</evidence>
<evidence type="ECO:0000313" key="9">
    <source>
        <dbReference type="EMBL" id="KAL2103783.1"/>
    </source>
</evidence>
<comment type="subcellular location">
    <subcellularLocation>
        <location evidence="1">Secreted</location>
    </subcellularLocation>
</comment>
<name>A0ABD1KXA4_9TELE</name>
<dbReference type="CDD" id="cd00069">
    <property type="entry name" value="GHB_like"/>
    <property type="match status" value="1"/>
</dbReference>
<sequence>MQRMGVTWHAVFILYLQVGGLLGCGCCLQNITLHVDMHRCGRCMAINTTICSGFCHTQDTNLKGFEGKRFLIQQGCVYHSMVYHVAKMPGCPAHTDPLFFYPVAQHCHCGRCNTKRMECIRPVVRNATHCSKYLRPV</sequence>